<evidence type="ECO:0000313" key="1">
    <source>
        <dbReference type="EMBL" id="AFC24029.1"/>
    </source>
</evidence>
<dbReference type="Pfam" id="PF22396">
    <property type="entry name" value="DUF6976"/>
    <property type="match status" value="1"/>
</dbReference>
<proteinExistence type="predicted"/>
<dbReference type="EMBL" id="CP002831">
    <property type="protein sequence ID" value="AFC24029.1"/>
    <property type="molecule type" value="Genomic_DNA"/>
</dbReference>
<gene>
    <name evidence="1" type="ordered locus">SGRA_1294</name>
</gene>
<dbReference type="RefSeq" id="WP_015691674.1">
    <property type="nucleotide sequence ID" value="NC_016940.1"/>
</dbReference>
<organism evidence="1 2">
    <name type="scientific">Saprospira grandis (strain Lewin)</name>
    <dbReference type="NCBI Taxonomy" id="984262"/>
    <lineage>
        <taxon>Bacteria</taxon>
        <taxon>Pseudomonadati</taxon>
        <taxon>Bacteroidota</taxon>
        <taxon>Saprospiria</taxon>
        <taxon>Saprospirales</taxon>
        <taxon>Saprospiraceae</taxon>
        <taxon>Saprospira</taxon>
    </lineage>
</organism>
<accession>H6L5B5</accession>
<dbReference type="HOGENOM" id="CLU_854985_0_0_10"/>
<protein>
    <submittedName>
        <fullName evidence="1">Uncharacterized protein</fullName>
    </submittedName>
</protein>
<dbReference type="STRING" id="984262.SGRA_1294"/>
<keyword evidence="2" id="KW-1185">Reference proteome</keyword>
<dbReference type="AlphaFoldDB" id="H6L5B5"/>
<dbReference type="Proteomes" id="UP000007519">
    <property type="component" value="Chromosome"/>
</dbReference>
<name>H6L5B5_SAPGL</name>
<evidence type="ECO:0000313" key="2">
    <source>
        <dbReference type="Proteomes" id="UP000007519"/>
    </source>
</evidence>
<reference evidence="1 2" key="1">
    <citation type="journal article" date="2012" name="Stand. Genomic Sci.">
        <title>Complete genome sequencing and analysis of Saprospira grandis str. Lewin, a predatory marine bacterium.</title>
        <authorList>
            <person name="Saw J.H."/>
            <person name="Yuryev A."/>
            <person name="Kanbe M."/>
            <person name="Hou S."/>
            <person name="Young A.G."/>
            <person name="Aizawa S."/>
            <person name="Alam M."/>
        </authorList>
    </citation>
    <scope>NUCLEOTIDE SEQUENCE [LARGE SCALE GENOMIC DNA]</scope>
    <source>
        <strain evidence="1 2">Lewin</strain>
    </source>
</reference>
<dbReference type="InterPro" id="IPR054249">
    <property type="entry name" value="DUF6976"/>
</dbReference>
<dbReference type="OrthoDB" id="5622143at2"/>
<sequence length="327" mass="36493">MAKLQNQLLSLKETQALIESGQLLLIAGSQGLLDQLPAGQWLGGTTPYFMSKEGAQKDLNRLFVSNLSDLALNAEIKSYSAQELEQLLADRPENGFSYIALPAFSEVHKAYALEIGQYDTLYDQPILGWITGRELEADPSHLPAAYYGPKAEKMKNRAVLMHVELPESQYAEIEIYNPYEEGKGDDIQFLSTDFQATEALINGEKQNFAHYCKAKGIDGSLPLISDYSGALINTTIQRVEEDTVYFYAPVSVDQVYHLAQAVDYSPQAFRKEMPNSPAITACNCIVNYLNFKLDGEQLGNYEGPFTFGEVGYMLLNQTLVLLHIQNY</sequence>
<dbReference type="KEGG" id="sgn:SGRA_1294"/>
<dbReference type="eggNOG" id="ENOG502Z7SH">
    <property type="taxonomic scope" value="Bacteria"/>
</dbReference>